<dbReference type="PROSITE" id="PS52048">
    <property type="entry name" value="UCH_DOMAIN"/>
    <property type="match status" value="1"/>
</dbReference>
<keyword evidence="4 7" id="KW-0833">Ubl conjugation pathway</keyword>
<dbReference type="Pfam" id="PF01088">
    <property type="entry name" value="Peptidase_C12"/>
    <property type="match status" value="1"/>
</dbReference>
<keyword evidence="6 7" id="KW-0788">Thiol protease</keyword>
<dbReference type="PRINTS" id="PR00707">
    <property type="entry name" value="UBCTHYDRLASE"/>
</dbReference>
<keyword evidence="11" id="KW-1185">Reference proteome</keyword>
<dbReference type="PROSITE" id="PS00140">
    <property type="entry name" value="UCH_1"/>
    <property type="match status" value="1"/>
</dbReference>
<dbReference type="SUPFAM" id="SSF54001">
    <property type="entry name" value="Cysteine proteinases"/>
    <property type="match status" value="1"/>
</dbReference>
<name>A0A4Q2DSR8_9AGAR</name>
<evidence type="ECO:0000259" key="9">
    <source>
        <dbReference type="PROSITE" id="PS52048"/>
    </source>
</evidence>
<dbReference type="CDD" id="cd09616">
    <property type="entry name" value="Peptidase_C12_UCH_L1_L3"/>
    <property type="match status" value="1"/>
</dbReference>
<dbReference type="InterPro" id="IPR038765">
    <property type="entry name" value="Papain-like_cys_pep_sf"/>
</dbReference>
<dbReference type="FunFam" id="3.40.532.10:FF:000006">
    <property type="entry name" value="Ubiquitin carboxyl-terminal hydrolase"/>
    <property type="match status" value="1"/>
</dbReference>
<dbReference type="EC" id="3.4.19.12" evidence="8"/>
<sequence length="256" mass="27799">MSSLGPWIPLESNPEVFNKWAKRAGLLTKIDAFGDVYGLDDELLAIVPKPTKAVILLFPDVPDAKAHQKEEDERIARDGQPHLDPTVFYVKQTIGNACGTIALIHALANSGVTWGPSSPLHNWIVECKGKTPEERAKLLESKPLFADIHAETAQDGQSAPNIDTDLHFVCFVAAPDADLRKVATGETSPIDAATRTEGAGDTGMRLVELDGRRPGPIDHGVCNDLLKDVAKLVKERYLTQTESVYFSLMALGPPLD</sequence>
<comment type="similarity">
    <text evidence="2 7 8">Belongs to the peptidase C12 family.</text>
</comment>
<dbReference type="GO" id="GO:0005737">
    <property type="term" value="C:cytoplasm"/>
    <property type="evidence" value="ECO:0007669"/>
    <property type="project" value="TreeGrafter"/>
</dbReference>
<evidence type="ECO:0000256" key="5">
    <source>
        <dbReference type="ARBA" id="ARBA00022801"/>
    </source>
</evidence>
<dbReference type="EMBL" id="SDEE01000076">
    <property type="protein sequence ID" value="RXW22292.1"/>
    <property type="molecule type" value="Genomic_DNA"/>
</dbReference>
<dbReference type="Gene3D" id="3.40.532.10">
    <property type="entry name" value="Peptidase C12, ubiquitin carboxyl-terminal hydrolase"/>
    <property type="match status" value="1"/>
</dbReference>
<feature type="domain" description="UCH catalytic" evidence="9">
    <location>
        <begin position="6"/>
        <end position="253"/>
    </location>
</feature>
<dbReference type="GO" id="GO:0016579">
    <property type="term" value="P:protein deubiquitination"/>
    <property type="evidence" value="ECO:0007669"/>
    <property type="project" value="TreeGrafter"/>
</dbReference>
<feature type="site" description="Transition state stabilizer" evidence="7">
    <location>
        <position position="92"/>
    </location>
</feature>
<protein>
    <recommendedName>
        <fullName evidence="8">Ubiquitin carboxyl-terminal hydrolase</fullName>
        <ecNumber evidence="8">3.4.19.12</ecNumber>
    </recommendedName>
</protein>
<dbReference type="InterPro" id="IPR001578">
    <property type="entry name" value="Peptidase_C12_UCH"/>
</dbReference>
<dbReference type="PANTHER" id="PTHR10589:SF17">
    <property type="entry name" value="UBIQUITIN CARBOXYL-TERMINAL HYDROLASE"/>
    <property type="match status" value="1"/>
</dbReference>
<dbReference type="InterPro" id="IPR036959">
    <property type="entry name" value="Peptidase_C12_UCH_sf"/>
</dbReference>
<comment type="catalytic activity">
    <reaction evidence="1 7 8">
        <text>Thiol-dependent hydrolysis of ester, thioester, amide, peptide and isopeptide bonds formed by the C-terminal Gly of ubiquitin (a 76-residue protein attached to proteins as an intracellular targeting signal).</text>
        <dbReference type="EC" id="3.4.19.12"/>
    </reaction>
</comment>
<evidence type="ECO:0000256" key="1">
    <source>
        <dbReference type="ARBA" id="ARBA00000707"/>
    </source>
</evidence>
<evidence type="ECO:0000313" key="11">
    <source>
        <dbReference type="Proteomes" id="UP000290288"/>
    </source>
</evidence>
<evidence type="ECO:0000313" key="10">
    <source>
        <dbReference type="EMBL" id="RXW22292.1"/>
    </source>
</evidence>
<dbReference type="AlphaFoldDB" id="A0A4Q2DSR8"/>
<evidence type="ECO:0000256" key="2">
    <source>
        <dbReference type="ARBA" id="ARBA00009326"/>
    </source>
</evidence>
<feature type="active site" description="Nucleophile" evidence="7">
    <location>
        <position position="98"/>
    </location>
</feature>
<dbReference type="STRING" id="2316362.A0A4Q2DSR8"/>
<evidence type="ECO:0000256" key="6">
    <source>
        <dbReference type="ARBA" id="ARBA00022807"/>
    </source>
</evidence>
<feature type="active site" description="Proton donor" evidence="7">
    <location>
        <position position="167"/>
    </location>
</feature>
<accession>A0A4Q2DSR8</accession>
<feature type="site" description="Important for enzyme activity" evidence="7">
    <location>
        <position position="210"/>
    </location>
</feature>
<dbReference type="PANTHER" id="PTHR10589">
    <property type="entry name" value="UBIQUITIN CARBOXYL-TERMINAL HYDROLASE"/>
    <property type="match status" value="1"/>
</dbReference>
<proteinExistence type="inferred from homology"/>
<evidence type="ECO:0000256" key="3">
    <source>
        <dbReference type="ARBA" id="ARBA00022670"/>
    </source>
</evidence>
<dbReference type="InterPro" id="IPR057254">
    <property type="entry name" value="UCH_AS"/>
</dbReference>
<comment type="caution">
    <text evidence="10">The sequence shown here is derived from an EMBL/GenBank/DDBJ whole genome shotgun (WGS) entry which is preliminary data.</text>
</comment>
<organism evidence="10 11">
    <name type="scientific">Candolleomyces aberdarensis</name>
    <dbReference type="NCBI Taxonomy" id="2316362"/>
    <lineage>
        <taxon>Eukaryota</taxon>
        <taxon>Fungi</taxon>
        <taxon>Dikarya</taxon>
        <taxon>Basidiomycota</taxon>
        <taxon>Agaricomycotina</taxon>
        <taxon>Agaricomycetes</taxon>
        <taxon>Agaricomycetidae</taxon>
        <taxon>Agaricales</taxon>
        <taxon>Agaricineae</taxon>
        <taxon>Psathyrellaceae</taxon>
        <taxon>Candolleomyces</taxon>
    </lineage>
</organism>
<gene>
    <name evidence="10" type="ORF">EST38_g3556</name>
</gene>
<reference evidence="10 11" key="1">
    <citation type="submission" date="2019-01" db="EMBL/GenBank/DDBJ databases">
        <title>Draft genome sequence of Psathyrella aberdarensis IHI B618.</title>
        <authorList>
            <person name="Buettner E."/>
            <person name="Kellner H."/>
        </authorList>
    </citation>
    <scope>NUCLEOTIDE SEQUENCE [LARGE SCALE GENOMIC DNA]</scope>
    <source>
        <strain evidence="10 11">IHI B618</strain>
    </source>
</reference>
<dbReference type="Proteomes" id="UP000290288">
    <property type="component" value="Unassembled WGS sequence"/>
</dbReference>
<evidence type="ECO:0000256" key="4">
    <source>
        <dbReference type="ARBA" id="ARBA00022786"/>
    </source>
</evidence>
<keyword evidence="5 7" id="KW-0378">Hydrolase</keyword>
<evidence type="ECO:0000256" key="8">
    <source>
        <dbReference type="RuleBase" id="RU361215"/>
    </source>
</evidence>
<keyword evidence="3 7" id="KW-0645">Protease</keyword>
<dbReference type="GO" id="GO:0006511">
    <property type="term" value="P:ubiquitin-dependent protein catabolic process"/>
    <property type="evidence" value="ECO:0007669"/>
    <property type="project" value="UniProtKB-UniRule"/>
</dbReference>
<dbReference type="OrthoDB" id="427186at2759"/>
<dbReference type="GO" id="GO:0004843">
    <property type="term" value="F:cysteine-type deubiquitinase activity"/>
    <property type="evidence" value="ECO:0007669"/>
    <property type="project" value="UniProtKB-UniRule"/>
</dbReference>
<evidence type="ECO:0000256" key="7">
    <source>
        <dbReference type="PROSITE-ProRule" id="PRU01393"/>
    </source>
</evidence>